<feature type="signal peptide" evidence="2">
    <location>
        <begin position="1"/>
        <end position="22"/>
    </location>
</feature>
<keyword evidence="2" id="KW-0732">Signal</keyword>
<keyword evidence="1" id="KW-0812">Transmembrane</keyword>
<dbReference type="HOGENOM" id="CLU_072625_0_0_1"/>
<comment type="caution">
    <text evidence="3">The sequence shown here is derived from an EMBL/GenBank/DDBJ whole genome shotgun (WGS) entry which is preliminary data.</text>
</comment>
<dbReference type="AlphaFoldDB" id="A0A086SXC8"/>
<feature type="chain" id="PRO_5001815174" evidence="2">
    <location>
        <begin position="23"/>
        <end position="336"/>
    </location>
</feature>
<feature type="transmembrane region" description="Helical" evidence="1">
    <location>
        <begin position="316"/>
        <end position="335"/>
    </location>
</feature>
<gene>
    <name evidence="3" type="ORF">ACRE_075120</name>
</gene>
<dbReference type="OrthoDB" id="5054768at2759"/>
<organism evidence="3 4">
    <name type="scientific">Hapsidospora chrysogenum (strain ATCC 11550 / CBS 779.69 / DSM 880 / IAM 14645 / JCM 23072 / IMI 49137)</name>
    <name type="common">Acremonium chrysogenum</name>
    <dbReference type="NCBI Taxonomy" id="857340"/>
    <lineage>
        <taxon>Eukaryota</taxon>
        <taxon>Fungi</taxon>
        <taxon>Dikarya</taxon>
        <taxon>Ascomycota</taxon>
        <taxon>Pezizomycotina</taxon>
        <taxon>Sordariomycetes</taxon>
        <taxon>Hypocreomycetidae</taxon>
        <taxon>Hypocreales</taxon>
        <taxon>Bionectriaceae</taxon>
        <taxon>Hapsidospora</taxon>
    </lineage>
</organism>
<reference evidence="4" key="1">
    <citation type="journal article" date="2014" name="Genome Announc.">
        <title>Genome sequence and annotation of Acremonium chrysogenum, producer of the beta-lactam antibiotic cephalosporin C.</title>
        <authorList>
            <person name="Terfehr D."/>
            <person name="Dahlmann T.A."/>
            <person name="Specht T."/>
            <person name="Zadra I."/>
            <person name="Kuernsteiner H."/>
            <person name="Kueck U."/>
        </authorList>
    </citation>
    <scope>NUCLEOTIDE SEQUENCE [LARGE SCALE GENOMIC DNA]</scope>
    <source>
        <strain evidence="4">ATCC 11550 / CBS 779.69 / DSM 880 / IAM 14645 / JCM 23072 / IMI 49137</strain>
    </source>
</reference>
<protein>
    <submittedName>
        <fullName evidence="3">Uncharacterized protein</fullName>
    </submittedName>
</protein>
<accession>A0A086SXC8</accession>
<name>A0A086SXC8_HAPC1</name>
<dbReference type="STRING" id="857340.A0A086SXC8"/>
<evidence type="ECO:0000256" key="1">
    <source>
        <dbReference type="SAM" id="Phobius"/>
    </source>
</evidence>
<evidence type="ECO:0000313" key="3">
    <source>
        <dbReference type="EMBL" id="KFH41760.1"/>
    </source>
</evidence>
<keyword evidence="1" id="KW-1133">Transmembrane helix</keyword>
<keyword evidence="1" id="KW-0472">Membrane</keyword>
<dbReference type="EMBL" id="JPKY01000115">
    <property type="protein sequence ID" value="KFH41760.1"/>
    <property type="molecule type" value="Genomic_DNA"/>
</dbReference>
<dbReference type="Proteomes" id="UP000029964">
    <property type="component" value="Unassembled WGS sequence"/>
</dbReference>
<sequence length="336" mass="37390">MLTPKLSLLPTLVLAGWGACQSDDLSNLRPLNISGLAYFFYEWTGSLSYYNGTTTITVKPQNFDKENRCDTFTDGEDVEVVYENSIFAIIEPNRYFDDPHDFEWSLTYWDKSVNVTPTSFSSGNSPVNDVEQIQSLYEARAPKADAARAFRLDSYSDKNASPDWSYNATLNSGVSYDFSGYLNNSKDAVETLNVAFNYSFCSSDDILAEWGGAIIGPDDVDREPFDSLRGVRFPTISGSFDDETAFVEISGIFVGWAPGPDDESTLGGAMSIIFEGKIDRDRSDEMTPTGNDTPRWNHTLGYSKVLFDESLAGRTVYVLSTWVYGLGFLGVLMWVL</sequence>
<evidence type="ECO:0000313" key="4">
    <source>
        <dbReference type="Proteomes" id="UP000029964"/>
    </source>
</evidence>
<keyword evidence="4" id="KW-1185">Reference proteome</keyword>
<proteinExistence type="predicted"/>
<dbReference type="PROSITE" id="PS51257">
    <property type="entry name" value="PROKAR_LIPOPROTEIN"/>
    <property type="match status" value="1"/>
</dbReference>
<evidence type="ECO:0000256" key="2">
    <source>
        <dbReference type="SAM" id="SignalP"/>
    </source>
</evidence>